<name>A0A6A3AQ80_HIBSY</name>
<dbReference type="PROSITE" id="PS50102">
    <property type="entry name" value="RRM"/>
    <property type="match status" value="1"/>
</dbReference>
<dbReference type="InterPro" id="IPR012677">
    <property type="entry name" value="Nucleotide-bd_a/b_plait_sf"/>
</dbReference>
<gene>
    <name evidence="4" type="ORF">F3Y22_tig00110403pilonHSYRG00039</name>
</gene>
<dbReference type="SUPFAM" id="SSF54928">
    <property type="entry name" value="RNA-binding domain, RBD"/>
    <property type="match status" value="1"/>
</dbReference>
<dbReference type="Gene3D" id="3.30.70.330">
    <property type="match status" value="1"/>
</dbReference>
<evidence type="ECO:0000313" key="5">
    <source>
        <dbReference type="Proteomes" id="UP000436088"/>
    </source>
</evidence>
<dbReference type="InterPro" id="IPR000504">
    <property type="entry name" value="RRM_dom"/>
</dbReference>
<feature type="compositionally biased region" description="Basic and acidic residues" evidence="2">
    <location>
        <begin position="110"/>
        <end position="125"/>
    </location>
</feature>
<protein>
    <recommendedName>
        <fullName evidence="3">RRM domain-containing protein</fullName>
    </recommendedName>
</protein>
<evidence type="ECO:0000259" key="3">
    <source>
        <dbReference type="PROSITE" id="PS50102"/>
    </source>
</evidence>
<dbReference type="Proteomes" id="UP000436088">
    <property type="component" value="Unassembled WGS sequence"/>
</dbReference>
<keyword evidence="5" id="KW-1185">Reference proteome</keyword>
<dbReference type="EMBL" id="VEPZ02000972">
    <property type="protein sequence ID" value="KAE8706118.1"/>
    <property type="molecule type" value="Genomic_DNA"/>
</dbReference>
<evidence type="ECO:0000256" key="1">
    <source>
        <dbReference type="PROSITE-ProRule" id="PRU00176"/>
    </source>
</evidence>
<dbReference type="InterPro" id="IPR035979">
    <property type="entry name" value="RBD_domain_sf"/>
</dbReference>
<feature type="region of interest" description="Disordered" evidence="2">
    <location>
        <begin position="102"/>
        <end position="125"/>
    </location>
</feature>
<proteinExistence type="predicted"/>
<dbReference type="CDD" id="cd00590">
    <property type="entry name" value="RRM_SF"/>
    <property type="match status" value="1"/>
</dbReference>
<sequence length="609" mass="68829">MDLTSMWNVGIQTLFVQNIPPRYHWSGLRQLFGRHGDVVSSYIARKYDRMGKRFGFVRFSNKDDSVRAMQRLNGFWLFGYRLSVKEARHRAKNLSVNLNSPSNSNIATRVPKDKSSAEEGSETHVSRRSRIIQGVIDEDVVRKLQKCLVGSMTTVCSSIQVEDRLRAGGLGDAKTKFLRGRDFLIEIVDDELYRFMKEHNWSLLREVFLEVHMWTESYRAFERVTWIKLIGVPLHCWNHITFKRIAEQWGEFLALGENALQELGCEEMIILIATSRKDLIDEVVDLEAGRDVFKVRIVEQSTNRSESSSRKQEAKANLATVESSSSIGRRDFLSDVDEEERNIGEDAILGQRVNAVGSGEIQKQLSVMEEHEGEVAQNDSRILIKVVDANDGINDILKDLSLWEGSLGSKAVEDTDFMGLTNSLPKKGSNGIVNQLDGSLVEPKGSKPSLGREGEAREQGLCMLTKSSDDVFMPKHKQNDKTRFQYLDSVISDRFILIEGKHATDVSIFSVMNVYAPGGVSEQVSVFIESCWCCKAVLIVESDSKVVLAWIQNASTCPWRRGVIFQEIDVIALMISEIKFVFSPRTTNNMEDYLAMMGSTGKVMFMASW</sequence>
<keyword evidence="1" id="KW-0694">RNA-binding</keyword>
<dbReference type="PANTHER" id="PTHR34427">
    <property type="entry name" value="DUF4283 DOMAIN PROTEIN"/>
    <property type="match status" value="1"/>
</dbReference>
<evidence type="ECO:0000313" key="4">
    <source>
        <dbReference type="EMBL" id="KAE8706118.1"/>
    </source>
</evidence>
<organism evidence="4 5">
    <name type="scientific">Hibiscus syriacus</name>
    <name type="common">Rose of Sharon</name>
    <dbReference type="NCBI Taxonomy" id="106335"/>
    <lineage>
        <taxon>Eukaryota</taxon>
        <taxon>Viridiplantae</taxon>
        <taxon>Streptophyta</taxon>
        <taxon>Embryophyta</taxon>
        <taxon>Tracheophyta</taxon>
        <taxon>Spermatophyta</taxon>
        <taxon>Magnoliopsida</taxon>
        <taxon>eudicotyledons</taxon>
        <taxon>Gunneridae</taxon>
        <taxon>Pentapetalae</taxon>
        <taxon>rosids</taxon>
        <taxon>malvids</taxon>
        <taxon>Malvales</taxon>
        <taxon>Malvaceae</taxon>
        <taxon>Malvoideae</taxon>
        <taxon>Hibiscus</taxon>
    </lineage>
</organism>
<feature type="domain" description="RRM" evidence="3">
    <location>
        <begin position="12"/>
        <end position="89"/>
    </location>
</feature>
<dbReference type="PANTHER" id="PTHR34427:SF5">
    <property type="entry name" value="DUF4283 DOMAIN-CONTAINING PROTEIN"/>
    <property type="match status" value="1"/>
</dbReference>
<comment type="caution">
    <text evidence="4">The sequence shown here is derived from an EMBL/GenBank/DDBJ whole genome shotgun (WGS) entry which is preliminary data.</text>
</comment>
<dbReference type="Pfam" id="PF00076">
    <property type="entry name" value="RRM_1"/>
    <property type="match status" value="1"/>
</dbReference>
<dbReference type="GO" id="GO:0003723">
    <property type="term" value="F:RNA binding"/>
    <property type="evidence" value="ECO:0007669"/>
    <property type="project" value="UniProtKB-UniRule"/>
</dbReference>
<accession>A0A6A3AQ80</accession>
<evidence type="ECO:0000256" key="2">
    <source>
        <dbReference type="SAM" id="MobiDB-lite"/>
    </source>
</evidence>
<dbReference type="AlphaFoldDB" id="A0A6A3AQ80"/>
<dbReference type="SMART" id="SM00360">
    <property type="entry name" value="RRM"/>
    <property type="match status" value="1"/>
</dbReference>
<reference evidence="4" key="1">
    <citation type="submission" date="2019-09" db="EMBL/GenBank/DDBJ databases">
        <title>Draft genome information of white flower Hibiscus syriacus.</title>
        <authorList>
            <person name="Kim Y.-M."/>
        </authorList>
    </citation>
    <scope>NUCLEOTIDE SEQUENCE [LARGE SCALE GENOMIC DNA]</scope>
    <source>
        <strain evidence="4">YM2019G1</strain>
    </source>
</reference>